<dbReference type="RefSeq" id="WP_111373891.1">
    <property type="nucleotide sequence ID" value="NZ_CP029480.1"/>
</dbReference>
<dbReference type="Pfam" id="PF05751">
    <property type="entry name" value="FixH"/>
    <property type="match status" value="1"/>
</dbReference>
<dbReference type="KEGG" id="als:DJ013_21000"/>
<dbReference type="AlphaFoldDB" id="A0A2Z4GHP4"/>
<evidence type="ECO:0008006" key="4">
    <source>
        <dbReference type="Google" id="ProtNLM"/>
    </source>
</evidence>
<feature type="transmembrane region" description="Helical" evidence="1">
    <location>
        <begin position="6"/>
        <end position="26"/>
    </location>
</feature>
<dbReference type="EMBL" id="CP029480">
    <property type="protein sequence ID" value="AWW00525.1"/>
    <property type="molecule type" value="Genomic_DNA"/>
</dbReference>
<gene>
    <name evidence="2" type="ORF">DJ013_21000</name>
</gene>
<dbReference type="OrthoDB" id="1493774at2"/>
<accession>A0A2Z4GHP4</accession>
<proteinExistence type="predicted"/>
<protein>
    <recommendedName>
        <fullName evidence="4">Nitrogen fixation protein FixH</fullName>
    </recommendedName>
</protein>
<sequence length="143" mass="16195">MSWGKGIALLYSGFVVFMVGLVYMCVQQENIFLVSSDYYKQELAYQDKINHSQNAADLSSEVIIDYTETGLAITFPQECNESSGEISLYRPSNANKDVSIPFRLSLSNTLNVPTANLDKGLWVLKLSWSKNDKEYYLEEKITV</sequence>
<dbReference type="Proteomes" id="UP000249873">
    <property type="component" value="Chromosome"/>
</dbReference>
<evidence type="ECO:0000313" key="3">
    <source>
        <dbReference type="Proteomes" id="UP000249873"/>
    </source>
</evidence>
<keyword evidence="1" id="KW-1133">Transmembrane helix</keyword>
<keyword evidence="1" id="KW-0472">Membrane</keyword>
<keyword evidence="1" id="KW-0812">Transmembrane</keyword>
<keyword evidence="3" id="KW-1185">Reference proteome</keyword>
<organism evidence="2 3">
    <name type="scientific">Arcticibacterium luteifluviistationis</name>
    <dbReference type="NCBI Taxonomy" id="1784714"/>
    <lineage>
        <taxon>Bacteria</taxon>
        <taxon>Pseudomonadati</taxon>
        <taxon>Bacteroidota</taxon>
        <taxon>Cytophagia</taxon>
        <taxon>Cytophagales</taxon>
        <taxon>Leadbetterellaceae</taxon>
        <taxon>Arcticibacterium</taxon>
    </lineage>
</organism>
<reference evidence="2 3" key="1">
    <citation type="submission" date="2018-05" db="EMBL/GenBank/DDBJ databases">
        <title>Complete genome sequence of Arcticibacterium luteifluviistationis SM1504T, a cytophagaceae bacterium isolated from Arctic surface seawater.</title>
        <authorList>
            <person name="Li Y."/>
            <person name="Qin Q.-L."/>
        </authorList>
    </citation>
    <scope>NUCLEOTIDE SEQUENCE [LARGE SCALE GENOMIC DNA]</scope>
    <source>
        <strain evidence="2 3">SM1504</strain>
    </source>
</reference>
<dbReference type="InterPro" id="IPR008620">
    <property type="entry name" value="FixH"/>
</dbReference>
<evidence type="ECO:0000313" key="2">
    <source>
        <dbReference type="EMBL" id="AWW00525.1"/>
    </source>
</evidence>
<evidence type="ECO:0000256" key="1">
    <source>
        <dbReference type="SAM" id="Phobius"/>
    </source>
</evidence>
<name>A0A2Z4GHP4_9BACT</name>